<gene>
    <name evidence="1" type="ORF">MPC4_10214</name>
</gene>
<dbReference type="EMBL" id="CABFMQ020000001">
    <property type="protein sequence ID" value="VTZ48264.1"/>
    <property type="molecule type" value="Genomic_DNA"/>
</dbReference>
<reference evidence="1 2" key="1">
    <citation type="submission" date="2019-05" db="EMBL/GenBank/DDBJ databases">
        <authorList>
            <person name="Farhan Ul Haque M."/>
        </authorList>
    </citation>
    <scope>NUCLEOTIDE SEQUENCE [LARGE SCALE GENOMIC DNA]</scope>
    <source>
        <strain evidence="1">2</strain>
    </source>
</reference>
<dbReference type="Proteomes" id="UP000485880">
    <property type="component" value="Unassembled WGS sequence"/>
</dbReference>
<name>A0A8B6M0J3_METTU</name>
<protein>
    <submittedName>
        <fullName evidence="1">Uncharacterized protein</fullName>
    </submittedName>
</protein>
<comment type="caution">
    <text evidence="1">The sequence shown here is derived from an EMBL/GenBank/DDBJ whole genome shotgun (WGS) entry which is preliminary data.</text>
</comment>
<sequence>MPSQGISRIASIHAVVLAAERRWRSMRGMIRMVIATPAIIEKLEAIIESNIAITEPNLPQLTRGASCVGAFLLGEQDAFYRLKMVYDAIRPPSADAAAPPCVTFASRAQAFRRRLSGAGLAFIEFLAPHEDTSASALQPGG</sequence>
<proteinExistence type="predicted"/>
<organism evidence="1 2">
    <name type="scientific">Methylocella tundrae</name>
    <dbReference type="NCBI Taxonomy" id="227605"/>
    <lineage>
        <taxon>Bacteria</taxon>
        <taxon>Pseudomonadati</taxon>
        <taxon>Pseudomonadota</taxon>
        <taxon>Alphaproteobacteria</taxon>
        <taxon>Hyphomicrobiales</taxon>
        <taxon>Beijerinckiaceae</taxon>
        <taxon>Methylocella</taxon>
    </lineage>
</organism>
<evidence type="ECO:0000313" key="1">
    <source>
        <dbReference type="EMBL" id="VTZ48264.1"/>
    </source>
</evidence>
<dbReference type="AlphaFoldDB" id="A0A8B6M0J3"/>
<evidence type="ECO:0000313" key="2">
    <source>
        <dbReference type="Proteomes" id="UP000485880"/>
    </source>
</evidence>
<accession>A0A8B6M0J3</accession>
<keyword evidence="2" id="KW-1185">Reference proteome</keyword>